<keyword evidence="1" id="KW-0812">Transmembrane</keyword>
<feature type="transmembrane region" description="Helical" evidence="1">
    <location>
        <begin position="224"/>
        <end position="243"/>
    </location>
</feature>
<evidence type="ECO:0000313" key="3">
    <source>
        <dbReference type="EMBL" id="MCM1985554.1"/>
    </source>
</evidence>
<reference evidence="3" key="2">
    <citation type="submission" date="2021-04" db="EMBL/GenBank/DDBJ databases">
        <authorList>
            <person name="Dong X."/>
        </authorList>
    </citation>
    <scope>NUCLEOTIDE SEQUENCE</scope>
    <source>
        <strain evidence="3">LLY</strain>
    </source>
</reference>
<feature type="transmembrane region" description="Helical" evidence="1">
    <location>
        <begin position="89"/>
        <end position="108"/>
    </location>
</feature>
<feature type="transmembrane region" description="Helical" evidence="1">
    <location>
        <begin position="367"/>
        <end position="384"/>
    </location>
</feature>
<dbReference type="InterPro" id="IPR018677">
    <property type="entry name" value="DUF2157"/>
</dbReference>
<name>A0A9E5DB04_9EURY</name>
<organism evidence="3 4">
    <name type="scientific">Methanococcoides seepicolus</name>
    <dbReference type="NCBI Taxonomy" id="2828780"/>
    <lineage>
        <taxon>Archaea</taxon>
        <taxon>Methanobacteriati</taxon>
        <taxon>Methanobacteriota</taxon>
        <taxon>Stenosarchaea group</taxon>
        <taxon>Methanomicrobia</taxon>
        <taxon>Methanosarcinales</taxon>
        <taxon>Methanosarcinaceae</taxon>
        <taxon>Methanococcoides</taxon>
    </lineage>
</organism>
<dbReference type="Proteomes" id="UP001056766">
    <property type="component" value="Unassembled WGS sequence"/>
</dbReference>
<sequence>MGDNEHKTWLREEVEDWSRDGIVDDHQAKLILSRYGLAKAPSGTEKISLNKNPSKLITVVSILGAFLIGIGAILFVASNWQKIPTVVKMILLVGTTYATYFAGWNLKFNRKTHPEMGDAMLFLGSLFVGVTIFLIAQIFHVNANEHWLILVWFLAILPFGYAFRSSSILSLNIFTFALWTMFYISQTRDLLLSSFEIFMLYLLFGINLYGFGQLHMKFEKYANFRLIHQGFGLFFILASYFYFSLEIPYRFILTRFTPINWQVQMLFLIFMITSLIFLASNVSMYRKIKSTKYEVIVLAIAFLGWIGTWSLTFFIDALTTPIVKSGHTYMEMDPKTATILFIAFNLIFFVLSIGSILIGYYKATVPFVNIGMGFFVLGVLNLYFTTLYELLPRSLAFIAGGIILVILGWYLEDKRRSIINEIKGDNVI</sequence>
<reference evidence="3" key="1">
    <citation type="journal article" date="2021" name="mSystems">
        <title>Bacteria and Archaea Synergistically Convert Glycine Betaine to Biogenic Methane in the Formosa Cold Seep of the South China Sea.</title>
        <authorList>
            <person name="Li L."/>
            <person name="Zhang W."/>
            <person name="Zhang S."/>
            <person name="Song L."/>
            <person name="Sun Q."/>
            <person name="Zhang H."/>
            <person name="Xiang H."/>
            <person name="Dong X."/>
        </authorList>
    </citation>
    <scope>NUCLEOTIDE SEQUENCE</scope>
    <source>
        <strain evidence="3">LLY</strain>
    </source>
</reference>
<dbReference type="Pfam" id="PF09925">
    <property type="entry name" value="DUF2157"/>
    <property type="match status" value="1"/>
</dbReference>
<feature type="transmembrane region" description="Helical" evidence="1">
    <location>
        <begin position="263"/>
        <end position="283"/>
    </location>
</feature>
<proteinExistence type="predicted"/>
<feature type="transmembrane region" description="Helical" evidence="1">
    <location>
        <begin position="120"/>
        <end position="140"/>
    </location>
</feature>
<comment type="caution">
    <text evidence="3">The sequence shown here is derived from an EMBL/GenBank/DDBJ whole genome shotgun (WGS) entry which is preliminary data.</text>
</comment>
<accession>A0A9E5DB04</accession>
<feature type="transmembrane region" description="Helical" evidence="1">
    <location>
        <begin position="295"/>
        <end position="318"/>
    </location>
</feature>
<feature type="transmembrane region" description="Helical" evidence="1">
    <location>
        <begin position="338"/>
        <end position="360"/>
    </location>
</feature>
<feature type="transmembrane region" description="Helical" evidence="1">
    <location>
        <begin position="190"/>
        <end position="212"/>
    </location>
</feature>
<evidence type="ECO:0000256" key="1">
    <source>
        <dbReference type="SAM" id="Phobius"/>
    </source>
</evidence>
<feature type="transmembrane region" description="Helical" evidence="1">
    <location>
        <begin position="146"/>
        <end position="163"/>
    </location>
</feature>
<dbReference type="AlphaFoldDB" id="A0A9E5DB04"/>
<dbReference type="EMBL" id="JAGSOI010000002">
    <property type="protein sequence ID" value="MCM1985554.1"/>
    <property type="molecule type" value="Genomic_DNA"/>
</dbReference>
<feature type="transmembrane region" description="Helical" evidence="1">
    <location>
        <begin position="56"/>
        <end position="77"/>
    </location>
</feature>
<gene>
    <name evidence="3" type="ORF">KDK67_00740</name>
</gene>
<feature type="transmembrane region" description="Helical" evidence="1">
    <location>
        <begin position="390"/>
        <end position="411"/>
    </location>
</feature>
<feature type="domain" description="DUF2157" evidence="2">
    <location>
        <begin position="15"/>
        <end position="168"/>
    </location>
</feature>
<keyword evidence="4" id="KW-1185">Reference proteome</keyword>
<evidence type="ECO:0000313" key="4">
    <source>
        <dbReference type="Proteomes" id="UP001056766"/>
    </source>
</evidence>
<keyword evidence="1" id="KW-0472">Membrane</keyword>
<evidence type="ECO:0000259" key="2">
    <source>
        <dbReference type="Pfam" id="PF09925"/>
    </source>
</evidence>
<keyword evidence="1" id="KW-1133">Transmembrane helix</keyword>
<dbReference type="RefSeq" id="WP_250866932.1">
    <property type="nucleotide sequence ID" value="NZ_JAGSOI010000002.1"/>
</dbReference>
<protein>
    <submittedName>
        <fullName evidence="3">DUF2157 domain-containing protein</fullName>
    </submittedName>
</protein>